<keyword evidence="8" id="KW-0808">Transferase</keyword>
<sequence length="389" mass="42839">MLTAPRNSGGLAGFGCRRVLPQRAQSYDPDRARMTDKVGDDDGPEGSESSQVMKGWGDKHELALLRSVVEVIGEAIIVTGPDLDRSGPLIEYVNPGFERMTGYAVHEAVGRSPRFLQGPNTDRAVLDRLRMALRAGQSFQGETINYRKDGTEYPVEWLITPVLDGGRIVHWIAAQRDVTERRRAEERQVRMLNELNHRVNNSLSAVQSVAAQTFRDGQRSVAEIRDAFGDRLLALSRVNILLARGYWEGAALQELAEGQLMFRRGSIAGRIDIAGPEVRLRSGAALVLGMALHELATNAARHGALSSPGGRVQLRWSVELEDGIRWLRLRWLEEGGPLVPSAPRLGFGSRLVERGLAHGINGRARLLFDRAGLRCDVDAPLDGLLNAMH</sequence>
<keyword evidence="14" id="KW-0843">Virulence</keyword>
<comment type="catalytic activity">
    <reaction evidence="1">
        <text>ATP + protein L-histidine = ADP + protein N-phospho-L-histidine.</text>
        <dbReference type="EC" id="2.7.13.3"/>
    </reaction>
</comment>
<evidence type="ECO:0000256" key="11">
    <source>
        <dbReference type="ARBA" id="ARBA00022777"/>
    </source>
</evidence>
<organism evidence="19 20">
    <name type="scientific">Dankookia rubra</name>
    <dbReference type="NCBI Taxonomy" id="1442381"/>
    <lineage>
        <taxon>Bacteria</taxon>
        <taxon>Pseudomonadati</taxon>
        <taxon>Pseudomonadota</taxon>
        <taxon>Alphaproteobacteria</taxon>
        <taxon>Acetobacterales</taxon>
        <taxon>Roseomonadaceae</taxon>
        <taxon>Dankookia</taxon>
    </lineage>
</organism>
<dbReference type="GO" id="GO:0005524">
    <property type="term" value="F:ATP binding"/>
    <property type="evidence" value="ECO:0007669"/>
    <property type="project" value="UniProtKB-KW"/>
</dbReference>
<keyword evidence="6" id="KW-0285">Flavoprotein</keyword>
<dbReference type="InterPro" id="IPR036890">
    <property type="entry name" value="HATPase_C_sf"/>
</dbReference>
<dbReference type="Pfam" id="PF07536">
    <property type="entry name" value="HWE_HK"/>
    <property type="match status" value="1"/>
</dbReference>
<evidence type="ECO:0000256" key="10">
    <source>
        <dbReference type="ARBA" id="ARBA00022741"/>
    </source>
</evidence>
<evidence type="ECO:0000256" key="8">
    <source>
        <dbReference type="ARBA" id="ARBA00022679"/>
    </source>
</evidence>
<dbReference type="Pfam" id="PF13426">
    <property type="entry name" value="PAS_9"/>
    <property type="match status" value="1"/>
</dbReference>
<feature type="region of interest" description="Disordered" evidence="16">
    <location>
        <begin position="23"/>
        <end position="53"/>
    </location>
</feature>
<name>A0A4V3A9E8_9PROT</name>
<dbReference type="EC" id="2.7.13.3" evidence="2"/>
<dbReference type="GO" id="GO:0009881">
    <property type="term" value="F:photoreceptor activity"/>
    <property type="evidence" value="ECO:0007669"/>
    <property type="project" value="UniProtKB-KW"/>
</dbReference>
<evidence type="ECO:0000256" key="16">
    <source>
        <dbReference type="SAM" id="MobiDB-lite"/>
    </source>
</evidence>
<dbReference type="PANTHER" id="PTHR41523:SF7">
    <property type="entry name" value="HISTIDINE KINASE"/>
    <property type="match status" value="1"/>
</dbReference>
<keyword evidence="15" id="KW-0675">Receptor</keyword>
<dbReference type="InterPro" id="IPR001610">
    <property type="entry name" value="PAC"/>
</dbReference>
<protein>
    <recommendedName>
        <fullName evidence="2">histidine kinase</fullName>
        <ecNumber evidence="2">2.7.13.3</ecNumber>
    </recommendedName>
</protein>
<keyword evidence="20" id="KW-1185">Reference proteome</keyword>
<dbReference type="PROSITE" id="PS50113">
    <property type="entry name" value="PAC"/>
    <property type="match status" value="1"/>
</dbReference>
<dbReference type="GO" id="GO:0004673">
    <property type="term" value="F:protein histidine kinase activity"/>
    <property type="evidence" value="ECO:0007669"/>
    <property type="project" value="UniProtKB-EC"/>
</dbReference>
<dbReference type="SUPFAM" id="SSF55785">
    <property type="entry name" value="PYP-like sensor domain (PAS domain)"/>
    <property type="match status" value="1"/>
</dbReference>
<keyword evidence="9" id="KW-0677">Repeat</keyword>
<evidence type="ECO:0000256" key="5">
    <source>
        <dbReference type="ARBA" id="ARBA00022606"/>
    </source>
</evidence>
<gene>
    <name evidence="19" type="ORF">E2C06_29830</name>
</gene>
<evidence type="ECO:0000256" key="1">
    <source>
        <dbReference type="ARBA" id="ARBA00000085"/>
    </source>
</evidence>
<keyword evidence="5" id="KW-0716">Sensory transduction</keyword>
<accession>A0A4V3A9E8</accession>
<dbReference type="SMART" id="SM00911">
    <property type="entry name" value="HWE_HK"/>
    <property type="match status" value="1"/>
</dbReference>
<dbReference type="SMART" id="SM00086">
    <property type="entry name" value="PAC"/>
    <property type="match status" value="1"/>
</dbReference>
<dbReference type="OrthoDB" id="341208at2"/>
<dbReference type="Proteomes" id="UP000295096">
    <property type="component" value="Unassembled WGS sequence"/>
</dbReference>
<feature type="compositionally biased region" description="Basic and acidic residues" evidence="16">
    <location>
        <begin position="28"/>
        <end position="40"/>
    </location>
</feature>
<evidence type="ECO:0000259" key="18">
    <source>
        <dbReference type="PROSITE" id="PS50113"/>
    </source>
</evidence>
<dbReference type="EMBL" id="SMSJ01000087">
    <property type="protein sequence ID" value="TDH58965.1"/>
    <property type="molecule type" value="Genomic_DNA"/>
</dbReference>
<dbReference type="AlphaFoldDB" id="A0A4V3A9E8"/>
<comment type="caution">
    <text evidence="19">The sequence shown here is derived from an EMBL/GenBank/DDBJ whole genome shotgun (WGS) entry which is preliminary data.</text>
</comment>
<evidence type="ECO:0000256" key="15">
    <source>
        <dbReference type="ARBA" id="ARBA00023170"/>
    </source>
</evidence>
<evidence type="ECO:0000256" key="13">
    <source>
        <dbReference type="ARBA" id="ARBA00022991"/>
    </source>
</evidence>
<dbReference type="Gene3D" id="3.30.450.20">
    <property type="entry name" value="PAS domain"/>
    <property type="match status" value="1"/>
</dbReference>
<keyword evidence="3" id="KW-0600">Photoreceptor protein</keyword>
<keyword evidence="10" id="KW-0547">Nucleotide-binding</keyword>
<feature type="domain" description="PAC" evidence="18">
    <location>
        <begin position="137"/>
        <end position="190"/>
    </location>
</feature>
<dbReference type="InterPro" id="IPR000700">
    <property type="entry name" value="PAS-assoc_C"/>
</dbReference>
<reference evidence="19 20" key="1">
    <citation type="journal article" date="2016" name="J. Microbiol.">
        <title>Dankookia rubra gen. nov., sp. nov., an alphaproteobacterium isolated from sediment of a shallow stream.</title>
        <authorList>
            <person name="Kim W.H."/>
            <person name="Kim D.H."/>
            <person name="Kang K."/>
            <person name="Ahn T.Y."/>
        </authorList>
    </citation>
    <scope>NUCLEOTIDE SEQUENCE [LARGE SCALE GENOMIC DNA]</scope>
    <source>
        <strain evidence="19 20">JCM30602</strain>
    </source>
</reference>
<dbReference type="PROSITE" id="PS50112">
    <property type="entry name" value="PAS"/>
    <property type="match status" value="1"/>
</dbReference>
<keyword evidence="13" id="KW-0157">Chromophore</keyword>
<keyword evidence="11" id="KW-0418">Kinase</keyword>
<evidence type="ECO:0000256" key="9">
    <source>
        <dbReference type="ARBA" id="ARBA00022737"/>
    </source>
</evidence>
<evidence type="ECO:0000256" key="6">
    <source>
        <dbReference type="ARBA" id="ARBA00022630"/>
    </source>
</evidence>
<dbReference type="NCBIfam" id="TIGR00229">
    <property type="entry name" value="sensory_box"/>
    <property type="match status" value="1"/>
</dbReference>
<feature type="domain" description="PAS" evidence="17">
    <location>
        <begin position="83"/>
        <end position="136"/>
    </location>
</feature>
<keyword evidence="7" id="KW-0288">FMN</keyword>
<dbReference type="CDD" id="cd00130">
    <property type="entry name" value="PAS"/>
    <property type="match status" value="1"/>
</dbReference>
<keyword evidence="4" id="KW-0597">Phosphoprotein</keyword>
<evidence type="ECO:0000256" key="4">
    <source>
        <dbReference type="ARBA" id="ARBA00022553"/>
    </source>
</evidence>
<evidence type="ECO:0000256" key="3">
    <source>
        <dbReference type="ARBA" id="ARBA00022543"/>
    </source>
</evidence>
<dbReference type="InterPro" id="IPR011102">
    <property type="entry name" value="Sig_transdc_His_kinase_HWE"/>
</dbReference>
<evidence type="ECO:0000259" key="17">
    <source>
        <dbReference type="PROSITE" id="PS50112"/>
    </source>
</evidence>
<evidence type="ECO:0000256" key="12">
    <source>
        <dbReference type="ARBA" id="ARBA00022840"/>
    </source>
</evidence>
<evidence type="ECO:0000313" key="19">
    <source>
        <dbReference type="EMBL" id="TDH58965.1"/>
    </source>
</evidence>
<dbReference type="Gene3D" id="3.30.565.10">
    <property type="entry name" value="Histidine kinase-like ATPase, C-terminal domain"/>
    <property type="match status" value="1"/>
</dbReference>
<dbReference type="PANTHER" id="PTHR41523">
    <property type="entry name" value="TWO-COMPONENT SYSTEM SENSOR PROTEIN"/>
    <property type="match status" value="1"/>
</dbReference>
<keyword evidence="12" id="KW-0067">ATP-binding</keyword>
<evidence type="ECO:0000256" key="7">
    <source>
        <dbReference type="ARBA" id="ARBA00022643"/>
    </source>
</evidence>
<dbReference type="InterPro" id="IPR035965">
    <property type="entry name" value="PAS-like_dom_sf"/>
</dbReference>
<evidence type="ECO:0000256" key="14">
    <source>
        <dbReference type="ARBA" id="ARBA00023026"/>
    </source>
</evidence>
<evidence type="ECO:0000256" key="2">
    <source>
        <dbReference type="ARBA" id="ARBA00012438"/>
    </source>
</evidence>
<proteinExistence type="predicted"/>
<dbReference type="InterPro" id="IPR000014">
    <property type="entry name" value="PAS"/>
</dbReference>
<evidence type="ECO:0000313" key="20">
    <source>
        <dbReference type="Proteomes" id="UP000295096"/>
    </source>
</evidence>